<name>A0AA39PEE0_9AGAR</name>
<keyword evidence="2" id="KW-1185">Reference proteome</keyword>
<evidence type="ECO:0000313" key="1">
    <source>
        <dbReference type="EMBL" id="KAK0482707.1"/>
    </source>
</evidence>
<dbReference type="EMBL" id="JAUEPR010000007">
    <property type="protein sequence ID" value="KAK0482707.1"/>
    <property type="molecule type" value="Genomic_DNA"/>
</dbReference>
<protein>
    <submittedName>
        <fullName evidence="1">Uncharacterized protein</fullName>
    </submittedName>
</protein>
<sequence>MARADRRRSSHRLGRHGVPPALVVKTWTLLRELSLFSETAVYCSGGDATLESAFHDQRYLDSWPGRNIERNVIEEIGISHSFLASHIHKVAAEFHSRFLPKTKVRLPLKIIRLIATKATTTWRSHLALITHARYGSGMGATCRCKAPRNIELMSSGRAMTEADKNGGIVLQLGRARRENTTCVASLGQGKSLDNSHDKAVP</sequence>
<dbReference type="AlphaFoldDB" id="A0AA39PEE0"/>
<organism evidence="1 2">
    <name type="scientific">Armillaria novae-zelandiae</name>
    <dbReference type="NCBI Taxonomy" id="153914"/>
    <lineage>
        <taxon>Eukaryota</taxon>
        <taxon>Fungi</taxon>
        <taxon>Dikarya</taxon>
        <taxon>Basidiomycota</taxon>
        <taxon>Agaricomycotina</taxon>
        <taxon>Agaricomycetes</taxon>
        <taxon>Agaricomycetidae</taxon>
        <taxon>Agaricales</taxon>
        <taxon>Marasmiineae</taxon>
        <taxon>Physalacriaceae</taxon>
        <taxon>Armillaria</taxon>
    </lineage>
</organism>
<proteinExistence type="predicted"/>
<comment type="caution">
    <text evidence="1">The sequence shown here is derived from an EMBL/GenBank/DDBJ whole genome shotgun (WGS) entry which is preliminary data.</text>
</comment>
<reference evidence="1" key="1">
    <citation type="submission" date="2023-06" db="EMBL/GenBank/DDBJ databases">
        <authorList>
            <consortium name="Lawrence Berkeley National Laboratory"/>
            <person name="Ahrendt S."/>
            <person name="Sahu N."/>
            <person name="Indic B."/>
            <person name="Wong-Bajracharya J."/>
            <person name="Merenyi Z."/>
            <person name="Ke H.-M."/>
            <person name="Monk M."/>
            <person name="Kocsube S."/>
            <person name="Drula E."/>
            <person name="Lipzen A."/>
            <person name="Balint B."/>
            <person name="Henrissat B."/>
            <person name="Andreopoulos B."/>
            <person name="Martin F.M."/>
            <person name="Harder C.B."/>
            <person name="Rigling D."/>
            <person name="Ford K.L."/>
            <person name="Foster G.D."/>
            <person name="Pangilinan J."/>
            <person name="Papanicolaou A."/>
            <person name="Barry K."/>
            <person name="LaButti K."/>
            <person name="Viragh M."/>
            <person name="Koriabine M."/>
            <person name="Yan M."/>
            <person name="Riley R."/>
            <person name="Champramary S."/>
            <person name="Plett K.L."/>
            <person name="Tsai I.J."/>
            <person name="Slot J."/>
            <person name="Sipos G."/>
            <person name="Plett J."/>
            <person name="Nagy L.G."/>
            <person name="Grigoriev I.V."/>
        </authorList>
    </citation>
    <scope>NUCLEOTIDE SEQUENCE</scope>
    <source>
        <strain evidence="1">ICMP 16352</strain>
    </source>
</reference>
<accession>A0AA39PEE0</accession>
<gene>
    <name evidence="1" type="ORF">IW261DRAFT_1418235</name>
</gene>
<dbReference type="Proteomes" id="UP001175227">
    <property type="component" value="Unassembled WGS sequence"/>
</dbReference>
<evidence type="ECO:0000313" key="2">
    <source>
        <dbReference type="Proteomes" id="UP001175227"/>
    </source>
</evidence>